<comment type="caution">
    <text evidence="4">The sequence shown here is derived from an EMBL/GenBank/DDBJ whole genome shotgun (WGS) entry which is preliminary data.</text>
</comment>
<accession>A0A5B1M387</accession>
<dbReference type="Gene3D" id="3.40.50.720">
    <property type="entry name" value="NAD(P)-binding Rossmann-like Domain"/>
    <property type="match status" value="1"/>
</dbReference>
<dbReference type="InterPro" id="IPR036291">
    <property type="entry name" value="NAD(P)-bd_dom_sf"/>
</dbReference>
<dbReference type="SMART" id="SM00822">
    <property type="entry name" value="PKS_KR"/>
    <property type="match status" value="1"/>
</dbReference>
<comment type="similarity">
    <text evidence="1">Belongs to the short-chain dehydrogenases/reductases (SDR) family.</text>
</comment>
<evidence type="ECO:0000259" key="3">
    <source>
        <dbReference type="SMART" id="SM00822"/>
    </source>
</evidence>
<protein>
    <submittedName>
        <fullName evidence="4">SDR family oxidoreductase</fullName>
    </submittedName>
</protein>
<sequence>MDGVVVITGGTRGIGLAAARRLAARGIPLVLGYRGDAEAAASAETELASLTEVRAVQSDVGTDEGAAALFEAADGVGAMAGLVNSAGVLERQSRFVDIDLARWRRVFETNVLGTVRCCREAVPRMAGAGGGAIVNVSSRAAVLGSPDEYVDYAASKAAVDTLTRGLALEVAGSGIRVNSVRPGIIDTDIHASGGEPGRVGRLAPSLPMRRGGSADEVAAAIEWLLSSEASYVTGTTVDVSGGR</sequence>
<keyword evidence="5" id="KW-1185">Reference proteome</keyword>
<evidence type="ECO:0000313" key="5">
    <source>
        <dbReference type="Proteomes" id="UP000324351"/>
    </source>
</evidence>
<dbReference type="PANTHER" id="PTHR48107:SF7">
    <property type="entry name" value="RE15974P"/>
    <property type="match status" value="1"/>
</dbReference>
<dbReference type="PRINTS" id="PR00081">
    <property type="entry name" value="GDHRDH"/>
</dbReference>
<dbReference type="EMBL" id="VUJW01000008">
    <property type="protein sequence ID" value="KAA1426619.1"/>
    <property type="molecule type" value="Genomic_DNA"/>
</dbReference>
<reference evidence="4 5" key="1">
    <citation type="submission" date="2019-09" db="EMBL/GenBank/DDBJ databases">
        <title>Nocardioides panacisoli sp. nov., isolated from the soil of a ginseng field.</title>
        <authorList>
            <person name="Cho C."/>
        </authorList>
    </citation>
    <scope>NUCLEOTIDE SEQUENCE [LARGE SCALE GENOMIC DNA]</scope>
    <source>
        <strain evidence="4 5">BN140041</strain>
    </source>
</reference>
<evidence type="ECO:0000256" key="2">
    <source>
        <dbReference type="ARBA" id="ARBA00023002"/>
    </source>
</evidence>
<dbReference type="InterPro" id="IPR057326">
    <property type="entry name" value="KR_dom"/>
</dbReference>
<organism evidence="4 5">
    <name type="scientific">Nocardioides antri</name>
    <dbReference type="NCBI Taxonomy" id="2607659"/>
    <lineage>
        <taxon>Bacteria</taxon>
        <taxon>Bacillati</taxon>
        <taxon>Actinomycetota</taxon>
        <taxon>Actinomycetes</taxon>
        <taxon>Propionibacteriales</taxon>
        <taxon>Nocardioidaceae</taxon>
        <taxon>Nocardioides</taxon>
    </lineage>
</organism>
<dbReference type="GO" id="GO:0016614">
    <property type="term" value="F:oxidoreductase activity, acting on CH-OH group of donors"/>
    <property type="evidence" value="ECO:0007669"/>
    <property type="project" value="UniProtKB-ARBA"/>
</dbReference>
<dbReference type="PRINTS" id="PR00080">
    <property type="entry name" value="SDRFAMILY"/>
</dbReference>
<dbReference type="FunFam" id="3.40.50.720:FF:000084">
    <property type="entry name" value="Short-chain dehydrogenase reductase"/>
    <property type="match status" value="1"/>
</dbReference>
<feature type="domain" description="Ketoreductase" evidence="3">
    <location>
        <begin position="3"/>
        <end position="181"/>
    </location>
</feature>
<proteinExistence type="inferred from homology"/>
<dbReference type="AlphaFoldDB" id="A0A5B1M387"/>
<evidence type="ECO:0000313" key="4">
    <source>
        <dbReference type="EMBL" id="KAA1426619.1"/>
    </source>
</evidence>
<dbReference type="InterPro" id="IPR002347">
    <property type="entry name" value="SDR_fam"/>
</dbReference>
<evidence type="ECO:0000256" key="1">
    <source>
        <dbReference type="ARBA" id="ARBA00006484"/>
    </source>
</evidence>
<dbReference type="PANTHER" id="PTHR48107">
    <property type="entry name" value="NADPH-DEPENDENT ALDEHYDE REDUCTASE-LIKE PROTEIN, CHLOROPLASTIC-RELATED"/>
    <property type="match status" value="1"/>
</dbReference>
<keyword evidence="2" id="KW-0560">Oxidoreductase</keyword>
<reference evidence="4 5" key="2">
    <citation type="submission" date="2019-09" db="EMBL/GenBank/DDBJ databases">
        <authorList>
            <person name="Jin C."/>
        </authorList>
    </citation>
    <scope>NUCLEOTIDE SEQUENCE [LARGE SCALE GENOMIC DNA]</scope>
    <source>
        <strain evidence="4 5">BN140041</strain>
    </source>
</reference>
<dbReference type="SUPFAM" id="SSF51735">
    <property type="entry name" value="NAD(P)-binding Rossmann-fold domains"/>
    <property type="match status" value="1"/>
</dbReference>
<dbReference type="Pfam" id="PF13561">
    <property type="entry name" value="adh_short_C2"/>
    <property type="match status" value="1"/>
</dbReference>
<dbReference type="CDD" id="cd05233">
    <property type="entry name" value="SDR_c"/>
    <property type="match status" value="1"/>
</dbReference>
<gene>
    <name evidence="4" type="ORF">F0U47_13685</name>
</gene>
<dbReference type="Proteomes" id="UP000324351">
    <property type="component" value="Unassembled WGS sequence"/>
</dbReference>
<name>A0A5B1M387_9ACTN</name>